<evidence type="ECO:0000313" key="1">
    <source>
        <dbReference type="EMBL" id="GET44441.1"/>
    </source>
</evidence>
<dbReference type="Gene3D" id="3.40.50.1820">
    <property type="entry name" value="alpha/beta hydrolase"/>
    <property type="match status" value="1"/>
</dbReference>
<dbReference type="PANTHER" id="PTHR37946:SF1">
    <property type="entry name" value="SLL1969 PROTEIN"/>
    <property type="match status" value="1"/>
</dbReference>
<reference evidence="1" key="1">
    <citation type="submission" date="2019-10" db="EMBL/GenBank/DDBJ databases">
        <title>Draft genome sequece of Microseira wollei NIES-4236.</title>
        <authorList>
            <person name="Yamaguchi H."/>
            <person name="Suzuki S."/>
            <person name="Kawachi M."/>
        </authorList>
    </citation>
    <scope>NUCLEOTIDE SEQUENCE</scope>
    <source>
        <strain evidence="1">NIES-4236</strain>
    </source>
</reference>
<protein>
    <submittedName>
        <fullName evidence="1">Lipase, class 2</fullName>
    </submittedName>
</protein>
<dbReference type="SUPFAM" id="SSF53474">
    <property type="entry name" value="alpha/beta-Hydrolases"/>
    <property type="match status" value="1"/>
</dbReference>
<accession>A0AAV3XT62</accession>
<sequence length="243" mass="27225">MTQKNNRNPVLLVHGLNDTGAVFGKMAPYLTNLGWYVYDLDLIPCNGDAKLDHLARQVAYYINNTFEAEQPIDIVGFSMGGIVSRYYIQRLGGINRVQRFITIASPHRGTFAAYASTRPGCVQMRPDSEFLLDLNRDVTMLKKLNFTSIWTPLDLMIVPANSSQLPVGKDVQVLAATHPLMLTDNRSLQTVAMALTEPIVREREHTDGEGSNSQQQVLKLPHGGQAREIASWRLFDLLGKKIW</sequence>
<evidence type="ECO:0000313" key="2">
    <source>
        <dbReference type="Proteomes" id="UP001050975"/>
    </source>
</evidence>
<dbReference type="RefSeq" id="WP_307731684.1">
    <property type="nucleotide sequence ID" value="NZ_BLAY01000354.1"/>
</dbReference>
<comment type="caution">
    <text evidence="1">The sequence shown here is derived from an EMBL/GenBank/DDBJ whole genome shotgun (WGS) entry which is preliminary data.</text>
</comment>
<organism evidence="1 2">
    <name type="scientific">Microseira wollei NIES-4236</name>
    <dbReference type="NCBI Taxonomy" id="2530354"/>
    <lineage>
        <taxon>Bacteria</taxon>
        <taxon>Bacillati</taxon>
        <taxon>Cyanobacteriota</taxon>
        <taxon>Cyanophyceae</taxon>
        <taxon>Oscillatoriophycideae</taxon>
        <taxon>Aerosakkonematales</taxon>
        <taxon>Aerosakkonemataceae</taxon>
        <taxon>Microseira</taxon>
    </lineage>
</organism>
<dbReference type="Pfam" id="PF02089">
    <property type="entry name" value="Palm_thioest"/>
    <property type="match status" value="1"/>
</dbReference>
<keyword evidence="2" id="KW-1185">Reference proteome</keyword>
<proteinExistence type="predicted"/>
<name>A0AAV3XT62_9CYAN</name>
<dbReference type="InterPro" id="IPR029058">
    <property type="entry name" value="AB_hydrolase_fold"/>
</dbReference>
<dbReference type="Proteomes" id="UP001050975">
    <property type="component" value="Unassembled WGS sequence"/>
</dbReference>
<dbReference type="PANTHER" id="PTHR37946">
    <property type="entry name" value="SLL1969 PROTEIN"/>
    <property type="match status" value="1"/>
</dbReference>
<gene>
    <name evidence="1" type="ORF">MiSe_92680</name>
</gene>
<dbReference type="EMBL" id="BLAY01000354">
    <property type="protein sequence ID" value="GET44441.1"/>
    <property type="molecule type" value="Genomic_DNA"/>
</dbReference>
<dbReference type="AlphaFoldDB" id="A0AAV3XT62"/>